<dbReference type="PANTHER" id="PTHR37422">
    <property type="entry name" value="TEICHURONIC ACID BIOSYNTHESIS PROTEIN TUAE"/>
    <property type="match status" value="1"/>
</dbReference>
<dbReference type="Proteomes" id="UP000278036">
    <property type="component" value="Unassembled WGS sequence"/>
</dbReference>
<evidence type="ECO:0000259" key="6">
    <source>
        <dbReference type="Pfam" id="PF04932"/>
    </source>
</evidence>
<dbReference type="Pfam" id="PF04932">
    <property type="entry name" value="Wzy_C"/>
    <property type="match status" value="1"/>
</dbReference>
<accession>A0A3A9JRU1</accession>
<dbReference type="PANTHER" id="PTHR37422:SF17">
    <property type="entry name" value="O-ANTIGEN LIGASE"/>
    <property type="match status" value="1"/>
</dbReference>
<evidence type="ECO:0000313" key="9">
    <source>
        <dbReference type="Proteomes" id="UP000274097"/>
    </source>
</evidence>
<evidence type="ECO:0000256" key="1">
    <source>
        <dbReference type="ARBA" id="ARBA00004141"/>
    </source>
</evidence>
<comment type="caution">
    <text evidence="7">The sequence shown here is derived from an EMBL/GenBank/DDBJ whole genome shotgun (WGS) entry which is preliminary data.</text>
</comment>
<feature type="transmembrane region" description="Helical" evidence="5">
    <location>
        <begin position="186"/>
        <end position="219"/>
    </location>
</feature>
<dbReference type="OrthoDB" id="7268250at2"/>
<feature type="transmembrane region" description="Helical" evidence="5">
    <location>
        <begin position="115"/>
        <end position="137"/>
    </location>
</feature>
<feature type="domain" description="O-antigen ligase-related" evidence="6">
    <location>
        <begin position="186"/>
        <end position="329"/>
    </location>
</feature>
<keyword evidence="4 5" id="KW-0472">Membrane</keyword>
<organism evidence="7 10">
    <name type="scientific">Teichococcus wenyumeiae</name>
    <dbReference type="NCBI Taxonomy" id="2478470"/>
    <lineage>
        <taxon>Bacteria</taxon>
        <taxon>Pseudomonadati</taxon>
        <taxon>Pseudomonadota</taxon>
        <taxon>Alphaproteobacteria</taxon>
        <taxon>Acetobacterales</taxon>
        <taxon>Roseomonadaceae</taxon>
        <taxon>Roseomonas</taxon>
    </lineage>
</organism>
<evidence type="ECO:0000313" key="7">
    <source>
        <dbReference type="EMBL" id="RKK01659.1"/>
    </source>
</evidence>
<dbReference type="RefSeq" id="WP_120640667.1">
    <property type="nucleotide sequence ID" value="NZ_RAQU01000236.1"/>
</dbReference>
<dbReference type="AlphaFoldDB" id="A0A3A9JRU1"/>
<comment type="subcellular location">
    <subcellularLocation>
        <location evidence="1">Membrane</location>
        <topology evidence="1">Multi-pass membrane protein</topology>
    </subcellularLocation>
</comment>
<feature type="transmembrane region" description="Helical" evidence="5">
    <location>
        <begin position="318"/>
        <end position="342"/>
    </location>
</feature>
<keyword evidence="3 5" id="KW-1133">Transmembrane helix</keyword>
<keyword evidence="2 5" id="KW-0812">Transmembrane</keyword>
<keyword evidence="7" id="KW-0436">Ligase</keyword>
<feature type="transmembrane region" description="Helical" evidence="5">
    <location>
        <begin position="157"/>
        <end position="174"/>
    </location>
</feature>
<proteinExistence type="predicted"/>
<evidence type="ECO:0000256" key="2">
    <source>
        <dbReference type="ARBA" id="ARBA00022692"/>
    </source>
</evidence>
<feature type="transmembrane region" description="Helical" evidence="5">
    <location>
        <begin position="354"/>
        <end position="374"/>
    </location>
</feature>
<feature type="transmembrane region" description="Helical" evidence="5">
    <location>
        <begin position="225"/>
        <end position="245"/>
    </location>
</feature>
<dbReference type="InterPro" id="IPR007016">
    <property type="entry name" value="O-antigen_ligase-rel_domated"/>
</dbReference>
<keyword evidence="9" id="KW-1185">Reference proteome</keyword>
<evidence type="ECO:0000256" key="5">
    <source>
        <dbReference type="SAM" id="Phobius"/>
    </source>
</evidence>
<dbReference type="InParanoid" id="A0A3A9JRU1"/>
<dbReference type="EMBL" id="RAQU01000236">
    <property type="protein sequence ID" value="RKK01659.1"/>
    <property type="molecule type" value="Genomic_DNA"/>
</dbReference>
<evidence type="ECO:0000256" key="3">
    <source>
        <dbReference type="ARBA" id="ARBA00022989"/>
    </source>
</evidence>
<protein>
    <submittedName>
        <fullName evidence="7">O-antigen ligase family protein</fullName>
    </submittedName>
</protein>
<name>A0A3A9JRU1_9PROT</name>
<sequence>MGFVILGVWLASGARIALNAGGDPNALGSFDPVNTLLQLVILLGSATLVMRDLPRCLLLLRPAWPFLLMLAVLLASVIWSQSPMHSLRRCVSMTGLLLFVISTYAGFGPRRSMRIILLTMLGIAALSLAEAVGRPAVGYDVGEYANAIRGVFQQKNALGMAMLAGALSLSFIVLERGFLRLRDLVILFSLLAMLVLCRSTTSLLLTLFTATCTGIILGLHKGHAWMATTLLGLGIGATTGLLFFAAVGAEGFFDLIGKDSSLTGRVYIWAAVRDVISTRPLLGHGYFAFWIDGMPGMRRIWDLVEWEVPTAHSGYLEVLLQLGALGAALGAAMLAVTLFRAIRGLFGGNARRASWILMFLVILSILSYSESVLFNPDMQTIFWMLGTMALMDGGHGPAGPDVVPRAPGMLFQTRMRRGEPVRHFR</sequence>
<dbReference type="InterPro" id="IPR051533">
    <property type="entry name" value="WaaL-like"/>
</dbReference>
<evidence type="ECO:0000313" key="8">
    <source>
        <dbReference type="EMBL" id="RMI27205.1"/>
    </source>
</evidence>
<gene>
    <name evidence="7" type="ORF">D6Z83_23840</name>
    <name evidence="8" type="ORF">EBE87_02215</name>
</gene>
<evidence type="ECO:0000313" key="10">
    <source>
        <dbReference type="Proteomes" id="UP000278036"/>
    </source>
</evidence>
<feature type="transmembrane region" description="Helical" evidence="5">
    <location>
        <begin position="35"/>
        <end position="51"/>
    </location>
</feature>
<dbReference type="GO" id="GO:0016874">
    <property type="term" value="F:ligase activity"/>
    <property type="evidence" value="ECO:0007669"/>
    <property type="project" value="UniProtKB-KW"/>
</dbReference>
<reference evidence="7 10" key="1">
    <citation type="submission" date="2018-09" db="EMBL/GenBank/DDBJ databases">
        <title>Roseomonas sp. nov., isolated from feces of Tibetan antelopes in the Qinghai-Tibet plateau, China.</title>
        <authorList>
            <person name="Tian Z."/>
        </authorList>
    </citation>
    <scope>NUCLEOTIDE SEQUENCE [LARGE SCALE GENOMIC DNA]</scope>
    <source>
        <strain evidence="8 9">Z23</strain>
        <strain evidence="7 10">Z24</strain>
    </source>
</reference>
<feature type="transmembrane region" description="Helical" evidence="5">
    <location>
        <begin position="63"/>
        <end position="80"/>
    </location>
</feature>
<feature type="transmembrane region" description="Helical" evidence="5">
    <location>
        <begin position="86"/>
        <end position="108"/>
    </location>
</feature>
<dbReference type="GO" id="GO:0016020">
    <property type="term" value="C:membrane"/>
    <property type="evidence" value="ECO:0007669"/>
    <property type="project" value="UniProtKB-SubCell"/>
</dbReference>
<dbReference type="EMBL" id="RFLX01000001">
    <property type="protein sequence ID" value="RMI27205.1"/>
    <property type="molecule type" value="Genomic_DNA"/>
</dbReference>
<dbReference type="Proteomes" id="UP000274097">
    <property type="component" value="Unassembled WGS sequence"/>
</dbReference>
<evidence type="ECO:0000256" key="4">
    <source>
        <dbReference type="ARBA" id="ARBA00023136"/>
    </source>
</evidence>